<proteinExistence type="predicted"/>
<dbReference type="InterPro" id="IPR015168">
    <property type="entry name" value="SsuA/THI5"/>
</dbReference>
<dbReference type="PROSITE" id="PS51318">
    <property type="entry name" value="TAT"/>
    <property type="match status" value="1"/>
</dbReference>
<feature type="domain" description="SsuA/THI5-like" evidence="2">
    <location>
        <begin position="47"/>
        <end position="255"/>
    </location>
</feature>
<dbReference type="Proteomes" id="UP001305521">
    <property type="component" value="Chromosome"/>
</dbReference>
<evidence type="ECO:0000256" key="1">
    <source>
        <dbReference type="SAM" id="SignalP"/>
    </source>
</evidence>
<sequence length="360" mass="38546">MVTLSRRSALAAGTAIIASPLAAPNVARAQAALRLTLPWLAQGSTAYAFIAREMGAFSRRGLNVEVTRGFGSVAAAQALAQGQFDYAIIGAGPMILAAARELPVLGMATVNYDMTMGIALRADSPIRTAKDLEGKRIGAVPTSAEFPFWPAFARRAGINLQSVTIQQMDNRVLERSLIDRQVDAITAIGSSTIPVMQAQNAAHRFIPYSSAGLNFYANVICTRPEVLQNRAAQAEAVTDALLEAAAFQLREPERALDMFIRQVPEIGITSGGRENARLSQGLMQATMLAPEAIQNGLGWTDMAKWNAMTDLVMEFGAPADAKRPATDAIISNRFAGRIKLTEAEWAAQRTRLAPFGAMLG</sequence>
<evidence type="ECO:0000259" key="2">
    <source>
        <dbReference type="Pfam" id="PF09084"/>
    </source>
</evidence>
<dbReference type="InterPro" id="IPR027939">
    <property type="entry name" value="NMT1/THI5"/>
</dbReference>
<keyword evidence="1" id="KW-0732">Signal</keyword>
<gene>
    <name evidence="3" type="ORF">R9Z33_07610</name>
</gene>
<dbReference type="Pfam" id="PF09084">
    <property type="entry name" value="NMT1"/>
    <property type="match status" value="1"/>
</dbReference>
<feature type="signal peptide" evidence="1">
    <location>
        <begin position="1"/>
        <end position="22"/>
    </location>
</feature>
<evidence type="ECO:0000313" key="4">
    <source>
        <dbReference type="Proteomes" id="UP001305521"/>
    </source>
</evidence>
<organism evidence="3 4">
    <name type="scientific">Sediminicoccus rosea</name>
    <dbReference type="NCBI Taxonomy" id="1225128"/>
    <lineage>
        <taxon>Bacteria</taxon>
        <taxon>Pseudomonadati</taxon>
        <taxon>Pseudomonadota</taxon>
        <taxon>Alphaproteobacteria</taxon>
        <taxon>Acetobacterales</taxon>
        <taxon>Roseomonadaceae</taxon>
        <taxon>Sediminicoccus</taxon>
    </lineage>
</organism>
<name>A0ABZ0PMP6_9PROT</name>
<dbReference type="RefSeq" id="WP_318650706.1">
    <property type="nucleotide sequence ID" value="NZ_CP137852.1"/>
</dbReference>
<evidence type="ECO:0000313" key="3">
    <source>
        <dbReference type="EMBL" id="WPB86737.1"/>
    </source>
</evidence>
<feature type="chain" id="PRO_5046645257" evidence="1">
    <location>
        <begin position="23"/>
        <end position="360"/>
    </location>
</feature>
<accession>A0ABZ0PMP6</accession>
<dbReference type="PANTHER" id="PTHR31528">
    <property type="entry name" value="4-AMINO-5-HYDROXYMETHYL-2-METHYLPYRIMIDINE PHOSPHATE SYNTHASE THI11-RELATED"/>
    <property type="match status" value="1"/>
</dbReference>
<keyword evidence="4" id="KW-1185">Reference proteome</keyword>
<reference evidence="3 4" key="1">
    <citation type="submission" date="2023-11" db="EMBL/GenBank/DDBJ databases">
        <title>Arctic aerobic anoxygenic photoheterotroph Sediminicoccus rosea KRV36 adapts its photosynthesis to long days of polar summer.</title>
        <authorList>
            <person name="Tomasch J."/>
            <person name="Kopejtka K."/>
            <person name="Bily T."/>
            <person name="Gardiner A.T."/>
            <person name="Gardian Z."/>
            <person name="Shivaramu S."/>
            <person name="Koblizek M."/>
            <person name="Engelhardt F."/>
            <person name="Kaftan D."/>
        </authorList>
    </citation>
    <scope>NUCLEOTIDE SEQUENCE [LARGE SCALE GENOMIC DNA]</scope>
    <source>
        <strain evidence="3 4">R-30</strain>
    </source>
</reference>
<dbReference type="Gene3D" id="3.40.190.10">
    <property type="entry name" value="Periplasmic binding protein-like II"/>
    <property type="match status" value="2"/>
</dbReference>
<dbReference type="SUPFAM" id="SSF53850">
    <property type="entry name" value="Periplasmic binding protein-like II"/>
    <property type="match status" value="1"/>
</dbReference>
<dbReference type="EMBL" id="CP137852">
    <property type="protein sequence ID" value="WPB86737.1"/>
    <property type="molecule type" value="Genomic_DNA"/>
</dbReference>
<dbReference type="PANTHER" id="PTHR31528:SF15">
    <property type="entry name" value="RIBOFLAVIN-BINDING PROTEIN RIBY"/>
    <property type="match status" value="1"/>
</dbReference>
<dbReference type="InterPro" id="IPR006311">
    <property type="entry name" value="TAT_signal"/>
</dbReference>
<protein>
    <submittedName>
        <fullName evidence="3">ABC transporter substrate-binding protein</fullName>
    </submittedName>
</protein>